<protein>
    <submittedName>
        <fullName evidence="2">Uncharacterized protein</fullName>
    </submittedName>
</protein>
<proteinExistence type="predicted"/>
<evidence type="ECO:0000256" key="1">
    <source>
        <dbReference type="SAM" id="MobiDB-lite"/>
    </source>
</evidence>
<feature type="region of interest" description="Disordered" evidence="1">
    <location>
        <begin position="72"/>
        <end position="184"/>
    </location>
</feature>
<organism evidence="2 3">
    <name type="scientific">Paramuricea clavata</name>
    <name type="common">Red gorgonian</name>
    <name type="synonym">Violescent sea-whip</name>
    <dbReference type="NCBI Taxonomy" id="317549"/>
    <lineage>
        <taxon>Eukaryota</taxon>
        <taxon>Metazoa</taxon>
        <taxon>Cnidaria</taxon>
        <taxon>Anthozoa</taxon>
        <taxon>Octocorallia</taxon>
        <taxon>Malacalcyonacea</taxon>
        <taxon>Plexauridae</taxon>
        <taxon>Paramuricea</taxon>
    </lineage>
</organism>
<keyword evidence="3" id="KW-1185">Reference proteome</keyword>
<comment type="caution">
    <text evidence="2">The sequence shown here is derived from an EMBL/GenBank/DDBJ whole genome shotgun (WGS) entry which is preliminary data.</text>
</comment>
<evidence type="ECO:0000313" key="3">
    <source>
        <dbReference type="Proteomes" id="UP001152795"/>
    </source>
</evidence>
<dbReference type="InterPro" id="IPR008996">
    <property type="entry name" value="IL1/FGF"/>
</dbReference>
<reference evidence="2" key="1">
    <citation type="submission" date="2020-04" db="EMBL/GenBank/DDBJ databases">
        <authorList>
            <person name="Alioto T."/>
            <person name="Alioto T."/>
            <person name="Gomez Garrido J."/>
        </authorList>
    </citation>
    <scope>NUCLEOTIDE SEQUENCE</scope>
    <source>
        <strain evidence="2">A484AB</strain>
    </source>
</reference>
<feature type="non-terminal residue" evidence="2">
    <location>
        <position position="184"/>
    </location>
</feature>
<dbReference type="Proteomes" id="UP001152795">
    <property type="component" value="Unassembled WGS sequence"/>
</dbReference>
<gene>
    <name evidence="2" type="ORF">PACLA_8A064285</name>
</gene>
<evidence type="ECO:0000313" key="2">
    <source>
        <dbReference type="EMBL" id="CAB3998390.1"/>
    </source>
</evidence>
<feature type="compositionally biased region" description="Polar residues" evidence="1">
    <location>
        <begin position="106"/>
        <end position="116"/>
    </location>
</feature>
<feature type="compositionally biased region" description="Basic residues" evidence="1">
    <location>
        <begin position="120"/>
        <end position="162"/>
    </location>
</feature>
<dbReference type="Gene3D" id="2.80.10.50">
    <property type="match status" value="1"/>
</dbReference>
<dbReference type="SUPFAM" id="SSF50353">
    <property type="entry name" value="Cytokine"/>
    <property type="match status" value="1"/>
</dbReference>
<dbReference type="AlphaFoldDB" id="A0A7D9I6N2"/>
<dbReference type="EMBL" id="CACRXK020003339">
    <property type="protein sequence ID" value="CAB3998390.1"/>
    <property type="molecule type" value="Genomic_DNA"/>
</dbReference>
<name>A0A7D9I6N2_PARCT</name>
<sequence length="184" mass="21630">KRAGNTTRCVFREQHGKDAYTRYESEEFNGKFISFSRKGLHRYKAESQFGTKAVQFVERPRSEVIGKDGRSLGYYTSRGKKDTITSAMMEQHKEMARKMGRLSHLYQENNPSSNPLHNGKNTKKSRKNKHKKNRKNKHKKNRKNKHKKNRRKNKNEKKKHSNAKQQEETKDNGRFPPKGRLGSI</sequence>
<accession>A0A7D9I6N2</accession>